<evidence type="ECO:0000313" key="6">
    <source>
        <dbReference type="EMBL" id="PSN06470.1"/>
    </source>
</evidence>
<dbReference type="SMART" id="SM00052">
    <property type="entry name" value="EAL"/>
    <property type="match status" value="1"/>
</dbReference>
<evidence type="ECO:0000259" key="5">
    <source>
        <dbReference type="SMART" id="SM00052"/>
    </source>
</evidence>
<dbReference type="GO" id="GO:0071111">
    <property type="term" value="F:cyclic-guanylate-specific phosphodiesterase activity"/>
    <property type="evidence" value="ECO:0007669"/>
    <property type="project" value="InterPro"/>
</dbReference>
<dbReference type="PANTHER" id="PTHR33121:SF69">
    <property type="entry name" value="ANTI-FLHC(2)FLHD(4) FACTOR YDIV-RELATED"/>
    <property type="match status" value="1"/>
</dbReference>
<dbReference type="AlphaFoldDB" id="A0A2P8VFZ7"/>
<keyword evidence="4" id="KW-0804">Transcription</keyword>
<dbReference type="RefSeq" id="WP_106877909.1">
    <property type="nucleotide sequence ID" value="NZ_DHYB01000021.1"/>
</dbReference>
<accession>A0A2P8VFZ7</accession>
<evidence type="ECO:0000256" key="2">
    <source>
        <dbReference type="ARBA" id="ARBA00022491"/>
    </source>
</evidence>
<reference evidence="6 7" key="1">
    <citation type="submission" date="2018-03" db="EMBL/GenBank/DDBJ databases">
        <title>Draft genome sequence of the first documented clinical Siccibacter turicensis isolate in Austria.</title>
        <authorList>
            <person name="Lepuschitz S."/>
            <person name="Pekard-Amenitsch S."/>
            <person name="Haunold R."/>
            <person name="Schill S."/>
            <person name="Mach R."/>
            <person name="Allerberger F."/>
            <person name="Ruppitsch W."/>
            <person name="Forsythe S.J."/>
        </authorList>
    </citation>
    <scope>NUCLEOTIDE SEQUENCE [LARGE SCALE GENOMIC DNA]</scope>
    <source>
        <strain evidence="6 7">6100069499-17</strain>
    </source>
</reference>
<dbReference type="InterPro" id="IPR001633">
    <property type="entry name" value="EAL_dom"/>
</dbReference>
<protein>
    <submittedName>
        <fullName evidence="6">EAL domain-containing protein</fullName>
    </submittedName>
</protein>
<evidence type="ECO:0000256" key="4">
    <source>
        <dbReference type="ARBA" id="ARBA00023163"/>
    </source>
</evidence>
<keyword evidence="3" id="KW-0805">Transcription regulation</keyword>
<sequence>MIVTFDADYRSQLLMCPARTGRGALVGAEVIAHFSNPQSGVRIPTELVIPHISDEQHVIFFKEKLTLLEAHKSFFINNQLVAWINIDVQSAGAILNDEALARRISALPFLELTINENFPEINLGRENQTLSKLAQRFTLTLSNFGAGIATTRSITDGLFHRVILDRAFVLRLISGPAFEPFMQAIVSQISPLCDGLMISGIDNDESRRRAHALGFSAMQGTLWPPVEPEALATLLEAPHQ</sequence>
<organism evidence="6 7">
    <name type="scientific">Siccibacter turicensis</name>
    <dbReference type="NCBI Taxonomy" id="357233"/>
    <lineage>
        <taxon>Bacteria</taxon>
        <taxon>Pseudomonadati</taxon>
        <taxon>Pseudomonadota</taxon>
        <taxon>Gammaproteobacteria</taxon>
        <taxon>Enterobacterales</taxon>
        <taxon>Enterobacteriaceae</taxon>
        <taxon>Siccibacter</taxon>
    </lineage>
</organism>
<comment type="similarity">
    <text evidence="1">Belongs to the YdiV family.</text>
</comment>
<proteinExistence type="inferred from homology"/>
<evidence type="ECO:0000256" key="3">
    <source>
        <dbReference type="ARBA" id="ARBA00023015"/>
    </source>
</evidence>
<keyword evidence="7" id="KW-1185">Reference proteome</keyword>
<gene>
    <name evidence="6" type="ORF">C7G83_15750</name>
</gene>
<dbReference type="InterPro" id="IPR050706">
    <property type="entry name" value="Cyclic-di-GMP_PDE-like"/>
</dbReference>
<dbReference type="Gene3D" id="3.20.20.450">
    <property type="entry name" value="EAL domain"/>
    <property type="match status" value="1"/>
</dbReference>
<feature type="domain" description="EAL" evidence="5">
    <location>
        <begin position="1"/>
        <end position="230"/>
    </location>
</feature>
<dbReference type="STRING" id="1388748.GCA_000463155_01127"/>
<dbReference type="OrthoDB" id="8552213at2"/>
<dbReference type="Proteomes" id="UP000240212">
    <property type="component" value="Unassembled WGS sequence"/>
</dbReference>
<keyword evidence="2" id="KW-0678">Repressor</keyword>
<evidence type="ECO:0000313" key="7">
    <source>
        <dbReference type="Proteomes" id="UP000240212"/>
    </source>
</evidence>
<dbReference type="Pfam" id="PF00563">
    <property type="entry name" value="EAL"/>
    <property type="match status" value="1"/>
</dbReference>
<name>A0A2P8VFZ7_9ENTR</name>
<evidence type="ECO:0000256" key="1">
    <source>
        <dbReference type="ARBA" id="ARBA00010927"/>
    </source>
</evidence>
<dbReference type="EMBL" id="PYEP01000007">
    <property type="protein sequence ID" value="PSN06470.1"/>
    <property type="molecule type" value="Genomic_DNA"/>
</dbReference>
<dbReference type="SUPFAM" id="SSF141868">
    <property type="entry name" value="EAL domain-like"/>
    <property type="match status" value="1"/>
</dbReference>
<dbReference type="PANTHER" id="PTHR33121">
    <property type="entry name" value="CYCLIC DI-GMP PHOSPHODIESTERASE PDEF"/>
    <property type="match status" value="1"/>
</dbReference>
<dbReference type="InterPro" id="IPR035919">
    <property type="entry name" value="EAL_sf"/>
</dbReference>
<comment type="caution">
    <text evidence="6">The sequence shown here is derived from an EMBL/GenBank/DDBJ whole genome shotgun (WGS) entry which is preliminary data.</text>
</comment>